<evidence type="ECO:0000313" key="1">
    <source>
        <dbReference type="EMBL" id="PYD37317.1"/>
    </source>
</evidence>
<organism evidence="1 2">
    <name type="scientific">Serratia plymuthica</name>
    <dbReference type="NCBI Taxonomy" id="82996"/>
    <lineage>
        <taxon>Bacteria</taxon>
        <taxon>Pseudomonadati</taxon>
        <taxon>Pseudomonadota</taxon>
        <taxon>Gammaproteobacteria</taxon>
        <taxon>Enterobacterales</taxon>
        <taxon>Yersiniaceae</taxon>
        <taxon>Serratia</taxon>
    </lineage>
</organism>
<dbReference type="Proteomes" id="UP000248196">
    <property type="component" value="Unassembled WGS sequence"/>
</dbReference>
<dbReference type="RefSeq" id="WP_006327204.1">
    <property type="nucleotide sequence ID" value="NZ_CAMISH010000007.1"/>
</dbReference>
<protein>
    <submittedName>
        <fullName evidence="1">Uncharacterized protein</fullName>
    </submittedName>
</protein>
<accession>A0A318PCM7</accession>
<sequence length="62" mass="6821">MKNKTFLPGYSLTEVSLSPAADYDVICLNGAAVRRFVSHRTFALIVLASPARKKNSYVMLTS</sequence>
<proteinExistence type="predicted"/>
<dbReference type="AlphaFoldDB" id="A0A318PCM7"/>
<name>A0A318PCM7_SERPL</name>
<evidence type="ECO:0000313" key="2">
    <source>
        <dbReference type="Proteomes" id="UP000248196"/>
    </source>
</evidence>
<gene>
    <name evidence="1" type="ORF">CT690_20670</name>
</gene>
<reference evidence="1 2" key="1">
    <citation type="submission" date="2017-11" db="EMBL/GenBank/DDBJ databases">
        <title>Genome sequence of the oocydin A producing rhizobacterium Serratia plymuthica 4Rx5.</title>
        <authorList>
            <person name="Matilla M.A."/>
            <person name="Udaondo Z."/>
            <person name="Salmond G.P.C."/>
        </authorList>
    </citation>
    <scope>NUCLEOTIDE SEQUENCE [LARGE SCALE GENOMIC DNA]</scope>
    <source>
        <strain evidence="1 2">4Rx5</strain>
    </source>
</reference>
<comment type="caution">
    <text evidence="1">The sequence shown here is derived from an EMBL/GenBank/DDBJ whole genome shotgun (WGS) entry which is preliminary data.</text>
</comment>
<dbReference type="EMBL" id="PESE01000007">
    <property type="protein sequence ID" value="PYD37317.1"/>
    <property type="molecule type" value="Genomic_DNA"/>
</dbReference>